<reference evidence="1" key="1">
    <citation type="submission" date="2020-01" db="EMBL/GenBank/DDBJ databases">
        <authorList>
            <consortium name="DOE Joint Genome Institute"/>
            <person name="Haridas S."/>
            <person name="Albert R."/>
            <person name="Binder M."/>
            <person name="Bloem J."/>
            <person name="Labutti K."/>
            <person name="Salamov A."/>
            <person name="Andreopoulos B."/>
            <person name="Baker S.E."/>
            <person name="Barry K."/>
            <person name="Bills G."/>
            <person name="Bluhm B.H."/>
            <person name="Cannon C."/>
            <person name="Castanera R."/>
            <person name="Culley D.E."/>
            <person name="Daum C."/>
            <person name="Ezra D."/>
            <person name="Gonzalez J.B."/>
            <person name="Henrissat B."/>
            <person name="Kuo A."/>
            <person name="Liang C."/>
            <person name="Lipzen A."/>
            <person name="Lutzoni F."/>
            <person name="Magnuson J."/>
            <person name="Mondo S."/>
            <person name="Nolan M."/>
            <person name="Ohm R."/>
            <person name="Pangilinan J."/>
            <person name="Park H.-J."/>
            <person name="Ramirez L."/>
            <person name="Alfaro M."/>
            <person name="Sun H."/>
            <person name="Tritt A."/>
            <person name="Yoshinaga Y."/>
            <person name="Zwiers L.-H."/>
            <person name="Turgeon B.G."/>
            <person name="Goodwin S.B."/>
            <person name="Spatafora J.W."/>
            <person name="Crous P.W."/>
            <person name="Grigoriev I.V."/>
        </authorList>
    </citation>
    <scope>NUCLEOTIDE SEQUENCE</scope>
    <source>
        <strain evidence="1">IPT5</strain>
    </source>
</reference>
<dbReference type="Gene3D" id="3.30.40.10">
    <property type="entry name" value="Zinc/RING finger domain, C3HC4 (zinc finger)"/>
    <property type="match status" value="1"/>
</dbReference>
<protein>
    <submittedName>
        <fullName evidence="1">Uncharacterized protein</fullName>
    </submittedName>
</protein>
<dbReference type="AlphaFoldDB" id="A0A6A7AS72"/>
<organism evidence="1 2">
    <name type="scientific">Plenodomus tracheiphilus IPT5</name>
    <dbReference type="NCBI Taxonomy" id="1408161"/>
    <lineage>
        <taxon>Eukaryota</taxon>
        <taxon>Fungi</taxon>
        <taxon>Dikarya</taxon>
        <taxon>Ascomycota</taxon>
        <taxon>Pezizomycotina</taxon>
        <taxon>Dothideomycetes</taxon>
        <taxon>Pleosporomycetidae</taxon>
        <taxon>Pleosporales</taxon>
        <taxon>Pleosporineae</taxon>
        <taxon>Leptosphaeriaceae</taxon>
        <taxon>Plenodomus</taxon>
    </lineage>
</organism>
<dbReference type="Proteomes" id="UP000799423">
    <property type="component" value="Unassembled WGS sequence"/>
</dbReference>
<dbReference type="EMBL" id="MU006357">
    <property type="protein sequence ID" value="KAF2844965.1"/>
    <property type="molecule type" value="Genomic_DNA"/>
</dbReference>
<proteinExistence type="predicted"/>
<keyword evidence="2" id="KW-1185">Reference proteome</keyword>
<sequence length="210" mass="23827">MSRCAPPDPLCNPPRLLHSDCVIRGPPSLAVFLATCLRRVNVSTLHSLHDATRCCSLCEQHMCDVPEWNSQMPPPMHMNSVMAELACAQNGFATKLQRTAFEDELRTPEQTKQTSSSQQFSHTCEMSYCEYPIQVLTPGCKHYVGHQCLETWIHAGKNRCAQCNTIWYRRSASPEAVLVEAYQFPTQLRYWKDKLRAIYGSNLASTDEET</sequence>
<accession>A0A6A7AS72</accession>
<evidence type="ECO:0000313" key="1">
    <source>
        <dbReference type="EMBL" id="KAF2844965.1"/>
    </source>
</evidence>
<dbReference type="SUPFAM" id="SSF57850">
    <property type="entry name" value="RING/U-box"/>
    <property type="match status" value="1"/>
</dbReference>
<dbReference type="InterPro" id="IPR013083">
    <property type="entry name" value="Znf_RING/FYVE/PHD"/>
</dbReference>
<name>A0A6A7AS72_9PLEO</name>
<evidence type="ECO:0000313" key="2">
    <source>
        <dbReference type="Proteomes" id="UP000799423"/>
    </source>
</evidence>
<gene>
    <name evidence="1" type="ORF">T440DRAFT_546537</name>
</gene>